<proteinExistence type="predicted"/>
<reference evidence="3" key="2">
    <citation type="submission" date="2014-06" db="EMBL/GenBank/DDBJ databases">
        <title>The complete genome of Blastobotrys (Arxula) adeninivorans LS3 - a yeast of biotechnological interest.</title>
        <authorList>
            <person name="Kunze G."/>
            <person name="Gaillardin C."/>
            <person name="Czernicka M."/>
            <person name="Durrens P."/>
            <person name="Martin T."/>
            <person name="Boer E."/>
            <person name="Gabaldon T."/>
            <person name="Cruz J."/>
            <person name="Talla E."/>
            <person name="Marck C."/>
            <person name="Goffeau A."/>
            <person name="Barbe V."/>
            <person name="Baret P."/>
            <person name="Baronian K."/>
            <person name="Beier S."/>
            <person name="Bleykasten C."/>
            <person name="Bode R."/>
            <person name="Casaregola S."/>
            <person name="Despons L."/>
            <person name="Fairhead C."/>
            <person name="Giersberg M."/>
            <person name="Gierski P."/>
            <person name="Hahnel U."/>
            <person name="Hartmann A."/>
            <person name="Jankowska D."/>
            <person name="Jubin C."/>
            <person name="Jung P."/>
            <person name="Lafontaine I."/>
            <person name="Leh-Louis V."/>
            <person name="Lemaire M."/>
            <person name="Marcet-Houben M."/>
            <person name="Mascher M."/>
            <person name="Morel G."/>
            <person name="Richard G.-F."/>
            <person name="Riechen J."/>
            <person name="Sacerdot C."/>
            <person name="Sarkar A."/>
            <person name="Savel G."/>
            <person name="Schacherer J."/>
            <person name="Sherman D."/>
            <person name="Straub M.-L."/>
            <person name="Stein N."/>
            <person name="Thierry A."/>
            <person name="Trautwein-Schult A."/>
            <person name="Westhof E."/>
            <person name="Worch S."/>
            <person name="Dujon B."/>
            <person name="Souciet J.-L."/>
            <person name="Wincker P."/>
            <person name="Scholz U."/>
            <person name="Neuveglise N."/>
        </authorList>
    </citation>
    <scope>NUCLEOTIDE SEQUENCE</scope>
    <source>
        <strain evidence="3">LS3</strain>
    </source>
</reference>
<feature type="transmembrane region" description="Helical" evidence="2">
    <location>
        <begin position="190"/>
        <end position="208"/>
    </location>
</feature>
<organism evidence="3">
    <name type="scientific">Blastobotrys adeninivorans</name>
    <name type="common">Yeast</name>
    <name type="synonym">Arxula adeninivorans</name>
    <dbReference type="NCBI Taxonomy" id="409370"/>
    <lineage>
        <taxon>Eukaryota</taxon>
        <taxon>Fungi</taxon>
        <taxon>Dikarya</taxon>
        <taxon>Ascomycota</taxon>
        <taxon>Saccharomycotina</taxon>
        <taxon>Dipodascomycetes</taxon>
        <taxon>Dipodascales</taxon>
        <taxon>Trichomonascaceae</taxon>
        <taxon>Blastobotrys</taxon>
    </lineage>
</organism>
<sequence length="362" mass="41411">MAVLKDLWDLVAVLSQLKSILPIVLPVLLPYFRRWYNRQQSKQAPISLPSTTAFLIAVLVGNAVWQVVYSGGFDTRYGSFCWSIPENIITATKSRIQTTGEVLTSRLANLRPLSDEDAILTEKLGSLDARVLYTLYGPRPFIDCLWCDPSLPLSYLIFSAPAIVVPYLVACGSMLAATSSKDRNIRQWRLLGLCTIAIAAGVDLFTYVNPHTANQNRNAKRPSDIEWVYWNRLQLRAFYLSLHSLVFAVALFLAGTRRMFVVEASTHRRLMALNSKLDESLRDLTYDNMARQVIHENPLYRAKQTEHWQRYWDEQDELNRALEENPAVRQAKENAKQRVNIPKTQRRAHEFLSNFPPNRSSP</sequence>
<feature type="transmembrane region" description="Helical" evidence="2">
    <location>
        <begin position="155"/>
        <end position="178"/>
    </location>
</feature>
<feature type="transmembrane region" description="Helical" evidence="2">
    <location>
        <begin position="44"/>
        <end position="65"/>
    </location>
</feature>
<evidence type="ECO:0000256" key="1">
    <source>
        <dbReference type="SAM" id="MobiDB-lite"/>
    </source>
</evidence>
<reference evidence="3" key="1">
    <citation type="submission" date="2014-02" db="EMBL/GenBank/DDBJ databases">
        <authorList>
            <person name="Genoscope - CEA"/>
        </authorList>
    </citation>
    <scope>NUCLEOTIDE SEQUENCE</scope>
    <source>
        <strain evidence="3">LS3</strain>
    </source>
</reference>
<gene>
    <name evidence="3" type="ORF">GNLVRS02_ARAD1B16676g</name>
</gene>
<dbReference type="AlphaFoldDB" id="A0A060TBL9"/>
<dbReference type="PANTHER" id="PTHR39470:SF1">
    <property type="entry name" value="CHORISMATE SYNTHASE PROTEIN"/>
    <property type="match status" value="1"/>
</dbReference>
<keyword evidence="2" id="KW-0812">Transmembrane</keyword>
<keyword evidence="2" id="KW-1133">Transmembrane helix</keyword>
<protein>
    <submittedName>
        <fullName evidence="3">ARAD1B16676p</fullName>
    </submittedName>
</protein>
<dbReference type="PANTHER" id="PTHR39470">
    <property type="entry name" value="CHROMOSOME 10, WHOLE GENOME SHOTGUN SEQUENCE"/>
    <property type="match status" value="1"/>
</dbReference>
<feature type="transmembrane region" description="Helical" evidence="2">
    <location>
        <begin position="237"/>
        <end position="255"/>
    </location>
</feature>
<dbReference type="EMBL" id="HG937692">
    <property type="protein sequence ID" value="CDP36596.1"/>
    <property type="molecule type" value="Genomic_DNA"/>
</dbReference>
<name>A0A060TBL9_BLAAD</name>
<feature type="transmembrane region" description="Helical" evidence="2">
    <location>
        <begin position="12"/>
        <end position="32"/>
    </location>
</feature>
<accession>A0A060TBL9</accession>
<keyword evidence="2" id="KW-0472">Membrane</keyword>
<dbReference type="PhylomeDB" id="A0A060TBL9"/>
<evidence type="ECO:0000256" key="2">
    <source>
        <dbReference type="SAM" id="Phobius"/>
    </source>
</evidence>
<feature type="region of interest" description="Disordered" evidence="1">
    <location>
        <begin position="327"/>
        <end position="362"/>
    </location>
</feature>
<evidence type="ECO:0000313" key="3">
    <source>
        <dbReference type="EMBL" id="CDP36596.1"/>
    </source>
</evidence>